<dbReference type="GO" id="GO:0003723">
    <property type="term" value="F:RNA binding"/>
    <property type="evidence" value="ECO:0007669"/>
    <property type="project" value="TreeGrafter"/>
</dbReference>
<dbReference type="GO" id="GO:0048024">
    <property type="term" value="P:regulation of mRNA splicing, via spliceosome"/>
    <property type="evidence" value="ECO:0007669"/>
    <property type="project" value="TreeGrafter"/>
</dbReference>
<dbReference type="PANTHER" id="PTHR23148">
    <property type="entry name" value="SERINE/ARGININE REGULATED NUCLEAR MATRIX PROTEIN"/>
    <property type="match status" value="1"/>
</dbReference>
<dbReference type="KEGG" id="pgri:PgNI_04874"/>
<feature type="compositionally biased region" description="Basic and acidic residues" evidence="2">
    <location>
        <begin position="163"/>
        <end position="181"/>
    </location>
</feature>
<evidence type="ECO:0000256" key="2">
    <source>
        <dbReference type="SAM" id="MobiDB-lite"/>
    </source>
</evidence>
<dbReference type="PANTHER" id="PTHR23148:SF0">
    <property type="entry name" value="SERINE_ARGININE REPETITIVE MATRIX PROTEIN 1"/>
    <property type="match status" value="1"/>
</dbReference>
<dbReference type="Proteomes" id="UP000515153">
    <property type="component" value="Unplaced"/>
</dbReference>
<evidence type="ECO:0000259" key="3">
    <source>
        <dbReference type="PROSITE" id="PS51025"/>
    </source>
</evidence>
<feature type="compositionally biased region" description="Basic and acidic residues" evidence="2">
    <location>
        <begin position="123"/>
        <end position="148"/>
    </location>
</feature>
<reference evidence="5" key="1">
    <citation type="journal article" date="2019" name="Mol. Biol. Evol.">
        <title>Blast fungal genomes show frequent chromosomal changes, gene gains and losses, and effector gene turnover.</title>
        <authorList>
            <person name="Gomez Luciano L.B."/>
            <person name="Jason Tsai I."/>
            <person name="Chuma I."/>
            <person name="Tosa Y."/>
            <person name="Chen Y.H."/>
            <person name="Li J.Y."/>
            <person name="Li M.Y."/>
            <person name="Jade Lu M.Y."/>
            <person name="Nakayashiki H."/>
            <person name="Li W.H."/>
        </authorList>
    </citation>
    <scope>NUCLEOTIDE SEQUENCE</scope>
    <source>
        <strain evidence="5">NI907</strain>
    </source>
</reference>
<feature type="compositionally biased region" description="Gly residues" evidence="2">
    <location>
        <begin position="150"/>
        <end position="162"/>
    </location>
</feature>
<dbReference type="GeneID" id="41959824"/>
<dbReference type="SUPFAM" id="SSF101233">
    <property type="entry name" value="PWI domain"/>
    <property type="match status" value="1"/>
</dbReference>
<dbReference type="InterPro" id="IPR002483">
    <property type="entry name" value="PWI_dom"/>
</dbReference>
<feature type="domain" description="PWI" evidence="3">
    <location>
        <begin position="12"/>
        <end position="111"/>
    </location>
</feature>
<accession>A0A6P8BA89</accession>
<feature type="compositionally biased region" description="Low complexity" evidence="2">
    <location>
        <begin position="224"/>
        <end position="254"/>
    </location>
</feature>
<organism evidence="4 5">
    <name type="scientific">Pyricularia grisea</name>
    <name type="common">Crabgrass-specific blast fungus</name>
    <name type="synonym">Magnaporthe grisea</name>
    <dbReference type="NCBI Taxonomy" id="148305"/>
    <lineage>
        <taxon>Eukaryota</taxon>
        <taxon>Fungi</taxon>
        <taxon>Dikarya</taxon>
        <taxon>Ascomycota</taxon>
        <taxon>Pezizomycotina</taxon>
        <taxon>Sordariomycetes</taxon>
        <taxon>Sordariomycetidae</taxon>
        <taxon>Magnaporthales</taxon>
        <taxon>Pyriculariaceae</taxon>
        <taxon>Pyricularia</taxon>
    </lineage>
</organism>
<dbReference type="PROSITE" id="PS51025">
    <property type="entry name" value="PWI"/>
    <property type="match status" value="1"/>
</dbReference>
<gene>
    <name evidence="5" type="ORF">PgNI_04874</name>
</gene>
<dbReference type="AlphaFoldDB" id="A0A6P8BA89"/>
<feature type="compositionally biased region" description="Basic residues" evidence="2">
    <location>
        <begin position="297"/>
        <end position="307"/>
    </location>
</feature>
<dbReference type="GO" id="GO:0006397">
    <property type="term" value="P:mRNA processing"/>
    <property type="evidence" value="ECO:0007669"/>
    <property type="project" value="UniProtKB-KW"/>
</dbReference>
<dbReference type="GO" id="GO:0005681">
    <property type="term" value="C:spliceosomal complex"/>
    <property type="evidence" value="ECO:0007669"/>
    <property type="project" value="TreeGrafter"/>
</dbReference>
<dbReference type="InterPro" id="IPR052225">
    <property type="entry name" value="Ser/Arg_repetitive_matrix"/>
</dbReference>
<evidence type="ECO:0000313" key="4">
    <source>
        <dbReference type="Proteomes" id="UP000515153"/>
    </source>
</evidence>
<reference evidence="5" key="2">
    <citation type="submission" date="2019-10" db="EMBL/GenBank/DDBJ databases">
        <authorList>
            <consortium name="NCBI Genome Project"/>
        </authorList>
    </citation>
    <scope>NUCLEOTIDE SEQUENCE</scope>
    <source>
        <strain evidence="5">NI907</strain>
    </source>
</reference>
<feature type="region of interest" description="Disordered" evidence="2">
    <location>
        <begin position="123"/>
        <end position="320"/>
    </location>
</feature>
<name>A0A6P8BA89_PYRGI</name>
<reference evidence="5" key="3">
    <citation type="submission" date="2025-08" db="UniProtKB">
        <authorList>
            <consortium name="RefSeq"/>
        </authorList>
    </citation>
    <scope>IDENTIFICATION</scope>
    <source>
        <strain evidence="5">NI907</strain>
    </source>
</reference>
<proteinExistence type="predicted"/>
<keyword evidence="4" id="KW-1185">Reference proteome</keyword>
<dbReference type="Pfam" id="PF01480">
    <property type="entry name" value="PWI"/>
    <property type="match status" value="1"/>
</dbReference>
<feature type="compositionally biased region" description="Basic residues" evidence="2">
    <location>
        <begin position="265"/>
        <end position="287"/>
    </location>
</feature>
<sequence>MATGVDAKLLKSTRFPPEFSQKVDMQKVNLQVMKKWIASRISEILGNEDDVVIELCYNLIESSRFPDIKGLQIQLTGFLDKETPGFCKELWNLCLSAQASPQGVPKELLEAKKRELMQEKIEAEKAAEERQKREAQSFRGRGDGRSDSYRGGGRGRGRGGGFGDRDMSDRRGGFNRGRDGSRSPPPRGGAGGDSYRAPRRDIYVPRGRRNSMGRRGDTKRRSPSRSPSVNSGTSRSRTRSASSASSDRSPSRSRSPPPRRDQRGSRYRGLRKRSRSPRRSYRPRRRSSSVASVSRSRSPKRRRRASSRSRERQNLHAHAHACAAGAEAGAVVHRVARMANPGGAARGEDDHQRAVQARQVHEVAVAGGGAMVHVASAKIVAAAALIVTTVVTEAQVETGARIVIDPTHAIGERGRIGRDAKAPRFHHQENHETNQLMDPATKTDQHHSHALASQNLPPASQARPRSALRFSEPVVMEG</sequence>
<evidence type="ECO:0000256" key="1">
    <source>
        <dbReference type="ARBA" id="ARBA00022664"/>
    </source>
</evidence>
<dbReference type="SMART" id="SM00311">
    <property type="entry name" value="PWI"/>
    <property type="match status" value="1"/>
</dbReference>
<feature type="region of interest" description="Disordered" evidence="2">
    <location>
        <begin position="440"/>
        <end position="478"/>
    </location>
</feature>
<evidence type="ECO:0000313" key="5">
    <source>
        <dbReference type="RefSeq" id="XP_030984098.1"/>
    </source>
</evidence>
<dbReference type="InterPro" id="IPR036483">
    <property type="entry name" value="PWI_dom_sf"/>
</dbReference>
<keyword evidence="1" id="KW-0507">mRNA processing</keyword>
<dbReference type="RefSeq" id="XP_030984098.1">
    <property type="nucleotide sequence ID" value="XM_031124915.1"/>
</dbReference>
<dbReference type="Gene3D" id="1.20.1390.10">
    <property type="entry name" value="PWI domain"/>
    <property type="match status" value="1"/>
</dbReference>
<protein>
    <recommendedName>
        <fullName evidence="3">PWI domain-containing protein</fullName>
    </recommendedName>
</protein>